<dbReference type="Gene3D" id="3.40.710.10">
    <property type="entry name" value="DD-peptidase/beta-lactamase superfamily"/>
    <property type="match status" value="1"/>
</dbReference>
<name>A0A5S3PTS2_9FLAO</name>
<gene>
    <name evidence="2" type="ORF">FEE95_02495</name>
</gene>
<dbReference type="InterPro" id="IPR001466">
    <property type="entry name" value="Beta-lactam-related"/>
</dbReference>
<dbReference type="AlphaFoldDB" id="A0A5S3PTS2"/>
<accession>A0A5S3PTS2</accession>
<dbReference type="PANTHER" id="PTHR46825">
    <property type="entry name" value="D-ALANYL-D-ALANINE-CARBOXYPEPTIDASE/ENDOPEPTIDASE AMPH"/>
    <property type="match status" value="1"/>
</dbReference>
<dbReference type="PANTHER" id="PTHR46825:SF9">
    <property type="entry name" value="BETA-LACTAMASE-RELATED DOMAIN-CONTAINING PROTEIN"/>
    <property type="match status" value="1"/>
</dbReference>
<evidence type="ECO:0000313" key="3">
    <source>
        <dbReference type="Proteomes" id="UP000310314"/>
    </source>
</evidence>
<dbReference type="InterPro" id="IPR050491">
    <property type="entry name" value="AmpC-like"/>
</dbReference>
<sequence>MLKTSFSILSNAFGFIILAIFLTSVAKAQTVEDTISVKMTRAFQKSRLPGLSLAMVNANGFLYQNSFGYADLDSKKLYDNNTIQNIGSISKTLIGVSLMQLVEKGKLRLEDPINKYLPFSVDHPKFPQTPITILHLATHSSGLKDTPGNYEFKSYYLDPVFQKEPVYAKGFSLEEKVFLKKIKDNKRISLDAYLKKLLEVNGEWYNSKNYYDFKPGSFYEYTNIGASLAAYIVELVAEMPYEEFTKKEIFKPLKMDSTGWFYKDVDMSRFATRYVGKKHTIAPFYELSTYPDGGLKTTSTDLGLFLQEMLKGYAGDSEFLSKESFETLFKNHLSVPDGERNGIFWDVFAETGVGDIGHSGIDPGVYNFMYFNPSTGIGKILMTNATGDKNQENTIAVWEEFIHLETLFLN</sequence>
<feature type="domain" description="Beta-lactamase-related" evidence="1">
    <location>
        <begin position="42"/>
        <end position="394"/>
    </location>
</feature>
<dbReference type="Proteomes" id="UP000310314">
    <property type="component" value="Unassembled WGS sequence"/>
</dbReference>
<dbReference type="OrthoDB" id="846150at2"/>
<comment type="caution">
    <text evidence="2">The sequence shown here is derived from an EMBL/GenBank/DDBJ whole genome shotgun (WGS) entry which is preliminary data.</text>
</comment>
<evidence type="ECO:0000313" key="2">
    <source>
        <dbReference type="EMBL" id="TMM58318.1"/>
    </source>
</evidence>
<protein>
    <submittedName>
        <fullName evidence="2">Beta-lactamase family protein</fullName>
    </submittedName>
</protein>
<reference evidence="2 3" key="1">
    <citation type="submission" date="2019-05" db="EMBL/GenBank/DDBJ databases">
        <authorList>
            <person name="Zhang J.-Y."/>
            <person name="Feg X."/>
            <person name="Du Z.-J."/>
        </authorList>
    </citation>
    <scope>NUCLEOTIDE SEQUENCE [LARGE SCALE GENOMIC DNA]</scope>
    <source>
        <strain evidence="2 3">RZ26</strain>
    </source>
</reference>
<evidence type="ECO:0000259" key="1">
    <source>
        <dbReference type="Pfam" id="PF00144"/>
    </source>
</evidence>
<proteinExistence type="predicted"/>
<dbReference type="EMBL" id="VATY01000001">
    <property type="protein sequence ID" value="TMM58318.1"/>
    <property type="molecule type" value="Genomic_DNA"/>
</dbReference>
<dbReference type="InterPro" id="IPR012338">
    <property type="entry name" value="Beta-lactam/transpept-like"/>
</dbReference>
<dbReference type="Pfam" id="PF00144">
    <property type="entry name" value="Beta-lactamase"/>
    <property type="match status" value="1"/>
</dbReference>
<dbReference type="RefSeq" id="WP_138656251.1">
    <property type="nucleotide sequence ID" value="NZ_VATY01000001.1"/>
</dbReference>
<dbReference type="SUPFAM" id="SSF56601">
    <property type="entry name" value="beta-lactamase/transpeptidase-like"/>
    <property type="match status" value="1"/>
</dbReference>
<keyword evidence="3" id="KW-1185">Reference proteome</keyword>
<organism evidence="2 3">
    <name type="scientific">Maribacter algarum</name>
    <name type="common">ex Zhang et al. 2020</name>
    <dbReference type="NCBI Taxonomy" id="2578118"/>
    <lineage>
        <taxon>Bacteria</taxon>
        <taxon>Pseudomonadati</taxon>
        <taxon>Bacteroidota</taxon>
        <taxon>Flavobacteriia</taxon>
        <taxon>Flavobacteriales</taxon>
        <taxon>Flavobacteriaceae</taxon>
        <taxon>Maribacter</taxon>
    </lineage>
</organism>